<keyword evidence="3" id="KW-1185">Reference proteome</keyword>
<accession>A0A395J3M8</accession>
<evidence type="ECO:0000313" key="2">
    <source>
        <dbReference type="EMBL" id="RAL67125.1"/>
    </source>
</evidence>
<evidence type="ECO:0000256" key="1">
    <source>
        <dbReference type="SAM" id="MobiDB-lite"/>
    </source>
</evidence>
<comment type="caution">
    <text evidence="2">The sequence shown here is derived from an EMBL/GenBank/DDBJ whole genome shotgun (WGS) entry which is preliminary data.</text>
</comment>
<dbReference type="Proteomes" id="UP000249056">
    <property type="component" value="Unassembled WGS sequence"/>
</dbReference>
<gene>
    <name evidence="2" type="ORF">DID88_007903</name>
</gene>
<protein>
    <submittedName>
        <fullName evidence="2">Uncharacterized protein</fullName>
    </submittedName>
</protein>
<sequence>MSDKHKPTEHGGLKEDSTPDKSVGTSQFAQGGVDPVNSHTEKLIQSRLTRREDKYHKSLQDFKLVWGLDDIEQYSLCLSDSAAVYRAH</sequence>
<organism evidence="2 3">
    <name type="scientific">Monilinia fructigena</name>
    <dbReference type="NCBI Taxonomy" id="38457"/>
    <lineage>
        <taxon>Eukaryota</taxon>
        <taxon>Fungi</taxon>
        <taxon>Dikarya</taxon>
        <taxon>Ascomycota</taxon>
        <taxon>Pezizomycotina</taxon>
        <taxon>Leotiomycetes</taxon>
        <taxon>Helotiales</taxon>
        <taxon>Sclerotiniaceae</taxon>
        <taxon>Monilinia</taxon>
    </lineage>
</organism>
<name>A0A395J3M8_9HELO</name>
<reference evidence="2 3" key="1">
    <citation type="submission" date="2018-06" db="EMBL/GenBank/DDBJ databases">
        <title>Genome Sequence of the Brown Rot Fungal Pathogen Monilinia fructigena.</title>
        <authorList>
            <person name="Landi L."/>
            <person name="De Miccolis Angelini R.M."/>
            <person name="Pollastro S."/>
            <person name="Abate D."/>
            <person name="Faretra F."/>
            <person name="Romanazzi G."/>
        </authorList>
    </citation>
    <scope>NUCLEOTIDE SEQUENCE [LARGE SCALE GENOMIC DNA]</scope>
    <source>
        <strain evidence="2 3">Mfrg269</strain>
    </source>
</reference>
<feature type="compositionally biased region" description="Basic and acidic residues" evidence="1">
    <location>
        <begin position="39"/>
        <end position="50"/>
    </location>
</feature>
<feature type="region of interest" description="Disordered" evidence="1">
    <location>
        <begin position="1"/>
        <end position="50"/>
    </location>
</feature>
<dbReference type="OrthoDB" id="5279375at2759"/>
<proteinExistence type="predicted"/>
<feature type="compositionally biased region" description="Basic and acidic residues" evidence="1">
    <location>
        <begin position="1"/>
        <end position="19"/>
    </location>
</feature>
<dbReference type="AlphaFoldDB" id="A0A395J3M8"/>
<dbReference type="EMBL" id="QKRW01000004">
    <property type="protein sequence ID" value="RAL67125.1"/>
    <property type="molecule type" value="Genomic_DNA"/>
</dbReference>
<evidence type="ECO:0000313" key="3">
    <source>
        <dbReference type="Proteomes" id="UP000249056"/>
    </source>
</evidence>